<evidence type="ECO:0000313" key="2">
    <source>
        <dbReference type="Proteomes" id="UP000660381"/>
    </source>
</evidence>
<evidence type="ECO:0000313" key="1">
    <source>
        <dbReference type="EMBL" id="MBD2695246.1"/>
    </source>
</evidence>
<gene>
    <name evidence="1" type="ORF">H6G68_26640</name>
</gene>
<sequence>MTTAEELEKFKEPGKFELLATAVLCKAETEYRAILHTGMNAKGQTKKSPVDGFCRVPGSIPPHFVLVEHTVEQNLEKKWLFDHRTVKPAAKGRRKQLSESDDGDLLKAGHLARSIETEFPDAKFTVVLTTNQGLKPDFCLQVEKKAQELEISVDFWDRSRIARFLDTAREGQWLRKEYLGIAAEMLSDDLLRDLCYKSLDEYKKQFITNPDQWVSRQIDQQVERGIDNQSYSIQLLIGNSGSGKSAAAYQTGKKYLEADGYSLWLSENVLTASDSLTSALNKVLHDLYPSLMPNAGREALRLLKDGKRILLIADDINRTDNPAKLLQKLVNWSKPISSSVPNAKPSPLQHLLVCPVWSDVVRSIIPEFNKTSWINSIFIEAMLLEEGVKAVKDAVKLTAIELTNTEATALAEKLGNDPILIGFFTSLLPDPQPHELNYLAENVIDYFVKTAIDEVAQIGNLLRDEYNSALSNLAVQMLQNRKLNPRLTDLKNWFGDASEDMNALRALLKHGKLCQIDNEKLVFRHDRLREALLIESMGYLLNNNAEPFEIFWEPYYAEIIGQAIIKYPQNEEFLRELCTKLPLSLLEGIRHFAIPSNQYHQAIYRTLQDWVDSKVSSDLVPESILGTFYRKLIDIDSHLIINITENLPKYRSILLSRIRNGCTISGVDFCIMENQHCFAPLITDGIRDQVIEQAKYNYKEKILDEIQRILKSSNITDADRAAALTLAGFLEFFELENEILICWQLIDNKAQFLPNAIWAASQCCGDNPEKLLDPLIEFWAKLPDQKNDYGESWKDWFIRELSGFLPRYIHSHVLEYLIYQANKYESLRQYIAYFCQFIDTPTAVEFVVKSMAEIERNLKGKESVSSWMPQTKNLSRESLNHLFYLFDNPDSDDFIKQNISQLLNTVAKIRV</sequence>
<name>A0ABR8JFR9_9NOST</name>
<organism evidence="1 2">
    <name type="scientific">Anabaena catenula FACHB-362</name>
    <dbReference type="NCBI Taxonomy" id="2692877"/>
    <lineage>
        <taxon>Bacteria</taxon>
        <taxon>Bacillati</taxon>
        <taxon>Cyanobacteriota</taxon>
        <taxon>Cyanophyceae</taxon>
        <taxon>Nostocales</taxon>
        <taxon>Nostocaceae</taxon>
        <taxon>Anabaena</taxon>
    </lineage>
</organism>
<dbReference type="EMBL" id="JACJTQ010000102">
    <property type="protein sequence ID" value="MBD2695246.1"/>
    <property type="molecule type" value="Genomic_DNA"/>
</dbReference>
<protein>
    <submittedName>
        <fullName evidence="1">Uncharacterized protein</fullName>
    </submittedName>
</protein>
<comment type="caution">
    <text evidence="1">The sequence shown here is derived from an EMBL/GenBank/DDBJ whole genome shotgun (WGS) entry which is preliminary data.</text>
</comment>
<keyword evidence="2" id="KW-1185">Reference proteome</keyword>
<dbReference type="SUPFAM" id="SSF52540">
    <property type="entry name" value="P-loop containing nucleoside triphosphate hydrolases"/>
    <property type="match status" value="1"/>
</dbReference>
<dbReference type="InterPro" id="IPR027417">
    <property type="entry name" value="P-loop_NTPase"/>
</dbReference>
<dbReference type="Proteomes" id="UP000660381">
    <property type="component" value="Unassembled WGS sequence"/>
</dbReference>
<accession>A0ABR8JFR9</accession>
<dbReference type="RefSeq" id="WP_190909331.1">
    <property type="nucleotide sequence ID" value="NZ_JACJTQ010000102.1"/>
</dbReference>
<reference evidence="1 2" key="1">
    <citation type="journal article" date="2020" name="ISME J.">
        <title>Comparative genomics reveals insights into cyanobacterial evolution and habitat adaptation.</title>
        <authorList>
            <person name="Chen M.Y."/>
            <person name="Teng W.K."/>
            <person name="Zhao L."/>
            <person name="Hu C.X."/>
            <person name="Zhou Y.K."/>
            <person name="Han B.P."/>
            <person name="Song L.R."/>
            <person name="Shu W.S."/>
        </authorList>
    </citation>
    <scope>NUCLEOTIDE SEQUENCE [LARGE SCALE GENOMIC DNA]</scope>
    <source>
        <strain evidence="1 2">FACHB-362</strain>
    </source>
</reference>
<proteinExistence type="predicted"/>